<comment type="similarity">
    <text evidence="2 6">Belongs to the short-chain dehydrogenases/reductases (SDR) family.</text>
</comment>
<evidence type="ECO:0000256" key="3">
    <source>
        <dbReference type="ARBA" id="ARBA00022490"/>
    </source>
</evidence>
<dbReference type="InterPro" id="IPR036291">
    <property type="entry name" value="NAD(P)-bd_dom_sf"/>
</dbReference>
<evidence type="ECO:0000256" key="1">
    <source>
        <dbReference type="ARBA" id="ARBA00004496"/>
    </source>
</evidence>
<name>A0A934IVJ9_9BACL</name>
<comment type="caution">
    <text evidence="7">The sequence shown here is derived from an EMBL/GenBank/DDBJ whole genome shotgun (WGS) entry which is preliminary data.</text>
</comment>
<dbReference type="GO" id="GO:0004757">
    <property type="term" value="F:sepiapterin reductase (NADP+) activity"/>
    <property type="evidence" value="ECO:0007669"/>
    <property type="project" value="TreeGrafter"/>
</dbReference>
<dbReference type="AlphaFoldDB" id="A0A934IVJ9"/>
<dbReference type="Proteomes" id="UP000640274">
    <property type="component" value="Unassembled WGS sequence"/>
</dbReference>
<dbReference type="InterPro" id="IPR002347">
    <property type="entry name" value="SDR_fam"/>
</dbReference>
<keyword evidence="4" id="KW-0521">NADP</keyword>
<dbReference type="GO" id="GO:0006729">
    <property type="term" value="P:tetrahydrobiopterin biosynthetic process"/>
    <property type="evidence" value="ECO:0007669"/>
    <property type="project" value="TreeGrafter"/>
</dbReference>
<evidence type="ECO:0000256" key="6">
    <source>
        <dbReference type="RuleBase" id="RU000363"/>
    </source>
</evidence>
<sequence length="250" mass="27355">MNVFIITGTSRGIGEALAAQLMGDDSHHVCCISRAVNENLINLARDNNKRLSYHSFDLNHITAIDDLFAELMGTIQQLPGINAICLINNAGMLSPIAPIEQINAADIVENVTVNLLAPMAMTSSFIRHTLALPVDKRIMNISSASAKYLLPSQSCYSTSKAALDSFTKSVCLEQMNNPNPVKVVSVYPGMVDTQMQTEIRSISRETFSFVDQFIQIAEQDHLQTPAYTAGKLIDILLSPDYGHTAVIEEL</sequence>
<dbReference type="PANTHER" id="PTHR44085:SF2">
    <property type="entry name" value="SEPIAPTERIN REDUCTASE"/>
    <property type="match status" value="1"/>
</dbReference>
<keyword evidence="8" id="KW-1185">Reference proteome</keyword>
<evidence type="ECO:0000256" key="2">
    <source>
        <dbReference type="ARBA" id="ARBA00006484"/>
    </source>
</evidence>
<dbReference type="PRINTS" id="PR00081">
    <property type="entry name" value="GDHRDH"/>
</dbReference>
<dbReference type="RefSeq" id="WP_199017613.1">
    <property type="nucleotide sequence ID" value="NZ_JAELUP010000004.1"/>
</dbReference>
<evidence type="ECO:0000256" key="5">
    <source>
        <dbReference type="ARBA" id="ARBA00023002"/>
    </source>
</evidence>
<proteinExistence type="inferred from homology"/>
<dbReference type="Pfam" id="PF00106">
    <property type="entry name" value="adh_short"/>
    <property type="match status" value="1"/>
</dbReference>
<accession>A0A934IVJ9</accession>
<keyword evidence="5 7" id="KW-0560">Oxidoreductase</keyword>
<reference evidence="7" key="1">
    <citation type="submission" date="2020-12" db="EMBL/GenBank/DDBJ databases">
        <authorList>
            <person name="Huq M.A."/>
        </authorList>
    </citation>
    <scope>NUCLEOTIDE SEQUENCE</scope>
    <source>
        <strain evidence="7">MAHUQ-46</strain>
    </source>
</reference>
<evidence type="ECO:0000256" key="4">
    <source>
        <dbReference type="ARBA" id="ARBA00022857"/>
    </source>
</evidence>
<dbReference type="SUPFAM" id="SSF51735">
    <property type="entry name" value="NAD(P)-binding Rossmann-fold domains"/>
    <property type="match status" value="1"/>
</dbReference>
<dbReference type="Gene3D" id="3.40.50.720">
    <property type="entry name" value="NAD(P)-binding Rossmann-like Domain"/>
    <property type="match status" value="1"/>
</dbReference>
<evidence type="ECO:0000313" key="7">
    <source>
        <dbReference type="EMBL" id="MBJ6360091.1"/>
    </source>
</evidence>
<gene>
    <name evidence="7" type="ORF">JFN88_01985</name>
</gene>
<dbReference type="GO" id="GO:0005737">
    <property type="term" value="C:cytoplasm"/>
    <property type="evidence" value="ECO:0007669"/>
    <property type="project" value="UniProtKB-SubCell"/>
</dbReference>
<dbReference type="EC" id="1.1.1.320" evidence="7"/>
<dbReference type="InterPro" id="IPR020904">
    <property type="entry name" value="Sc_DH/Rdtase_CS"/>
</dbReference>
<comment type="subcellular location">
    <subcellularLocation>
        <location evidence="1">Cytoplasm</location>
    </subcellularLocation>
</comment>
<dbReference type="InterPro" id="IPR051721">
    <property type="entry name" value="Biopterin_syn/organic_redct"/>
</dbReference>
<dbReference type="EMBL" id="JAELUP010000004">
    <property type="protein sequence ID" value="MBJ6360091.1"/>
    <property type="molecule type" value="Genomic_DNA"/>
</dbReference>
<organism evidence="7 8">
    <name type="scientific">Paenibacillus roseus</name>
    <dbReference type="NCBI Taxonomy" id="2798579"/>
    <lineage>
        <taxon>Bacteria</taxon>
        <taxon>Bacillati</taxon>
        <taxon>Bacillota</taxon>
        <taxon>Bacilli</taxon>
        <taxon>Bacillales</taxon>
        <taxon>Paenibacillaceae</taxon>
        <taxon>Paenibacillus</taxon>
    </lineage>
</organism>
<dbReference type="PRINTS" id="PR00080">
    <property type="entry name" value="SDRFAMILY"/>
</dbReference>
<keyword evidence="3" id="KW-0963">Cytoplasm</keyword>
<dbReference type="NCBIfam" id="NF005381">
    <property type="entry name" value="PRK06924.1"/>
    <property type="match status" value="1"/>
</dbReference>
<evidence type="ECO:0000313" key="8">
    <source>
        <dbReference type="Proteomes" id="UP000640274"/>
    </source>
</evidence>
<dbReference type="PROSITE" id="PS00061">
    <property type="entry name" value="ADH_SHORT"/>
    <property type="match status" value="1"/>
</dbReference>
<protein>
    <submittedName>
        <fullName evidence="7">(S)-benzoin forming benzil reductase</fullName>
        <ecNumber evidence="7">1.1.1.320</ecNumber>
    </submittedName>
</protein>
<dbReference type="PANTHER" id="PTHR44085">
    <property type="entry name" value="SEPIAPTERIN REDUCTASE"/>
    <property type="match status" value="1"/>
</dbReference>